<name>A0A3M6QYV6_9BURK</name>
<dbReference type="OrthoDB" id="8675971at2"/>
<evidence type="ECO:0000313" key="1">
    <source>
        <dbReference type="EMBL" id="RMX08158.1"/>
    </source>
</evidence>
<dbReference type="AlphaFoldDB" id="A0A3M6QYV6"/>
<evidence type="ECO:0008006" key="3">
    <source>
        <dbReference type="Google" id="ProtNLM"/>
    </source>
</evidence>
<dbReference type="EMBL" id="RDQO01000001">
    <property type="protein sequence ID" value="RMX08158.1"/>
    <property type="molecule type" value="Genomic_DNA"/>
</dbReference>
<evidence type="ECO:0000313" key="2">
    <source>
        <dbReference type="Proteomes" id="UP000278006"/>
    </source>
</evidence>
<dbReference type="Proteomes" id="UP000278006">
    <property type="component" value="Unassembled WGS sequence"/>
</dbReference>
<reference evidence="1 2" key="1">
    <citation type="submission" date="2018-10" db="EMBL/GenBank/DDBJ databases">
        <title>Draft genome of Cortibacter populi DSM10536.</title>
        <authorList>
            <person name="Bernier A.-M."/>
            <person name="Bernard K."/>
        </authorList>
    </citation>
    <scope>NUCLEOTIDE SEQUENCE [LARGE SCALE GENOMIC DNA]</scope>
    <source>
        <strain evidence="1 2">DSM 105136</strain>
    </source>
</reference>
<comment type="caution">
    <text evidence="1">The sequence shown here is derived from an EMBL/GenBank/DDBJ whole genome shotgun (WGS) entry which is preliminary data.</text>
</comment>
<sequence length="451" mass="48614">MSKAELIERQFVAGMDWRQSVQSIDRKKDALARARKQRANWYTTIGQHTIGIAAVRAKPAKGEPFYSLAAGFAALCGTGYGFAAVRLADQRIWICGAIDAAPAAGNDQVVRSGEIARERLQHFLGQVDGSCAVYTNDPGLLDGLAGTIQQHAADLTDIKQAAVAQAPLTRVGSSVPAPLLGIVLFALVGVAGFKGYQYWQLQQRIKTDAAAAASTHVDAAVVWRRAYDELAQQQVIVGPAGLRQLRDAIAELPTSIAGWRLAQADCAAALEAWSCALSYERVTNVGLDPTNAEFEQLRPRHWQHVQFPTINLASAAITVPSAGHVLDLDALPHVWERQIEGASAIQRVLRAFGSNEQGGYEELVPTIPVDGNGEPVPKPDELQLAVLKSSTTLSGPLRSVDVLVDDSVPMAWRSLRLDVEPIPSDWRESGRPGLIDSLLKATLTGDVYAKR</sequence>
<gene>
    <name evidence="1" type="ORF">D8I35_03310</name>
</gene>
<accession>A0A3M6QYV6</accession>
<dbReference type="RefSeq" id="WP_122226281.1">
    <property type="nucleotide sequence ID" value="NZ_RDQO01000001.1"/>
</dbReference>
<keyword evidence="2" id="KW-1185">Reference proteome</keyword>
<organism evidence="1 2">
    <name type="scientific">Corticibacter populi</name>
    <dbReference type="NCBI Taxonomy" id="1550736"/>
    <lineage>
        <taxon>Bacteria</taxon>
        <taxon>Pseudomonadati</taxon>
        <taxon>Pseudomonadota</taxon>
        <taxon>Betaproteobacteria</taxon>
        <taxon>Burkholderiales</taxon>
        <taxon>Comamonadaceae</taxon>
        <taxon>Corticibacter</taxon>
    </lineage>
</organism>
<proteinExistence type="predicted"/>
<protein>
    <recommendedName>
        <fullName evidence="3">Type 4b pilus protein PilO2</fullName>
    </recommendedName>
</protein>